<dbReference type="PANTHER" id="PTHR43317">
    <property type="entry name" value="THERMOSPERMINE SYNTHASE ACAULIS5"/>
    <property type="match status" value="1"/>
</dbReference>
<dbReference type="OrthoDB" id="650847at2"/>
<dbReference type="Pfam" id="PF01564">
    <property type="entry name" value="Spermine_synth"/>
    <property type="match status" value="1"/>
</dbReference>
<organism evidence="2 3">
    <name type="scientific">Capnocytophaga gingivalis</name>
    <dbReference type="NCBI Taxonomy" id="1017"/>
    <lineage>
        <taxon>Bacteria</taxon>
        <taxon>Pseudomonadati</taxon>
        <taxon>Bacteroidota</taxon>
        <taxon>Flavobacteriia</taxon>
        <taxon>Flavobacteriales</taxon>
        <taxon>Flavobacteriaceae</taxon>
        <taxon>Capnocytophaga</taxon>
    </lineage>
</organism>
<sequence length="227" mass="25896">MFRRILSYIFPLSLHQRTSTVSGTLSVTLLNGKKLLNSPNTDYSYGRLQQVLRFGLEQIGFSAIKKQKKILILGIAAGSVVETLVKEIAFDGEIHGVEIDPEVIAIGKQFFDLDKVKNLQLFIQDAQEYVKNTSERYDLIIVDIFQDDQMPSFLFAPPFFLQLNTLLNSNGVILFNTIVKNKSQAQRNRGFVQYFQNTYQITVFPKVKQENQLLLLAKKNLNSSIKK</sequence>
<name>A0A250FR26_9FLAO</name>
<evidence type="ECO:0000313" key="2">
    <source>
        <dbReference type="EMBL" id="ATA86508.1"/>
    </source>
</evidence>
<dbReference type="PANTHER" id="PTHR43317:SF1">
    <property type="entry name" value="THERMOSPERMINE SYNTHASE ACAULIS5"/>
    <property type="match status" value="1"/>
</dbReference>
<dbReference type="InterPro" id="IPR029063">
    <property type="entry name" value="SAM-dependent_MTases_sf"/>
</dbReference>
<dbReference type="CDD" id="cd02440">
    <property type="entry name" value="AdoMet_MTases"/>
    <property type="match status" value="1"/>
</dbReference>
<keyword evidence="1" id="KW-0620">Polyamine biosynthesis</keyword>
<dbReference type="GeneID" id="84807846"/>
<dbReference type="AlphaFoldDB" id="A0A250FR26"/>
<gene>
    <name evidence="2" type="ORF">CGC50_04625</name>
</gene>
<dbReference type="NCBIfam" id="NF037959">
    <property type="entry name" value="MFS_SpdSyn"/>
    <property type="match status" value="1"/>
</dbReference>
<dbReference type="KEGG" id="cgh:CGC50_04625"/>
<protein>
    <submittedName>
        <fullName evidence="2">Spermidine synthase</fullName>
    </submittedName>
</protein>
<dbReference type="GO" id="GO:0006596">
    <property type="term" value="P:polyamine biosynthetic process"/>
    <property type="evidence" value="ECO:0007669"/>
    <property type="project" value="UniProtKB-KW"/>
</dbReference>
<evidence type="ECO:0000313" key="3">
    <source>
        <dbReference type="Proteomes" id="UP000217250"/>
    </source>
</evidence>
<dbReference type="Gene3D" id="3.40.50.150">
    <property type="entry name" value="Vaccinia Virus protein VP39"/>
    <property type="match status" value="1"/>
</dbReference>
<reference evidence="3" key="1">
    <citation type="submission" date="2017-06" db="EMBL/GenBank/DDBJ databases">
        <title>Capnocytophaga spp. assemblies.</title>
        <authorList>
            <person name="Gulvik C.A."/>
        </authorList>
    </citation>
    <scope>NUCLEOTIDE SEQUENCE [LARGE SCALE GENOMIC DNA]</scope>
    <source>
        <strain evidence="3">H1496</strain>
    </source>
</reference>
<evidence type="ECO:0000256" key="1">
    <source>
        <dbReference type="ARBA" id="ARBA00023115"/>
    </source>
</evidence>
<proteinExistence type="predicted"/>
<dbReference type="SUPFAM" id="SSF53335">
    <property type="entry name" value="S-adenosyl-L-methionine-dependent methyltransferases"/>
    <property type="match status" value="1"/>
</dbReference>
<accession>A0A250FR26</accession>
<dbReference type="EMBL" id="CP022386">
    <property type="protein sequence ID" value="ATA86508.1"/>
    <property type="molecule type" value="Genomic_DNA"/>
</dbReference>
<dbReference type="RefSeq" id="WP_095909885.1">
    <property type="nucleotide sequence ID" value="NZ_CAUVLU010000002.1"/>
</dbReference>
<dbReference type="Proteomes" id="UP000217250">
    <property type="component" value="Chromosome"/>
</dbReference>